<dbReference type="AlphaFoldDB" id="L8H6F2"/>
<feature type="compositionally biased region" description="Basic and acidic residues" evidence="1">
    <location>
        <begin position="272"/>
        <end position="284"/>
    </location>
</feature>
<dbReference type="VEuPathDB" id="AmoebaDB:ACA1_184910"/>
<accession>L8H6F2</accession>
<evidence type="ECO:0000256" key="2">
    <source>
        <dbReference type="SAM" id="Phobius"/>
    </source>
</evidence>
<evidence type="ECO:0000313" key="4">
    <source>
        <dbReference type="Proteomes" id="UP000011083"/>
    </source>
</evidence>
<keyword evidence="4" id="KW-1185">Reference proteome</keyword>
<proteinExistence type="predicted"/>
<keyword evidence="2" id="KW-0812">Transmembrane</keyword>
<feature type="region of interest" description="Disordered" evidence="1">
    <location>
        <begin position="265"/>
        <end position="284"/>
    </location>
</feature>
<evidence type="ECO:0008006" key="5">
    <source>
        <dbReference type="Google" id="ProtNLM"/>
    </source>
</evidence>
<dbReference type="EMBL" id="KB007920">
    <property type="protein sequence ID" value="ELR20328.1"/>
    <property type="molecule type" value="Genomic_DNA"/>
</dbReference>
<sequence length="336" mass="39025">MPSNSLPREVWDLIFQYLNYRKLMKAIRFANEHGSGVDVVDDGSAAVCKTTRTGYPHIFSHTAWVTYEADTATATPHSSLASRNSRSKEQLYLAHFSIDEEPSIYFSISLSMVRTAVARVDCPLHFMISYFGDGDLHAYGSRANYRESNRDEARFKKGDIISVQLGMYDAYKAHQSYKFTPKPQEWRRVVEAKNTRSRIYDESVTNRDRFPSYPYVIFFKNFKMVHDPIVFPDVEQWPVYVGAFLTKQGEKVTLMTPSPPAQRFAPVFPYPPDRRSREEDERELREREARERRELERWEESRLLLLLLLLLPLALLASIAFVRVAARAVHPSRRKS</sequence>
<gene>
    <name evidence="3" type="ORF">ACA1_184910</name>
</gene>
<keyword evidence="2" id="KW-0472">Membrane</keyword>
<evidence type="ECO:0000256" key="1">
    <source>
        <dbReference type="SAM" id="MobiDB-lite"/>
    </source>
</evidence>
<protein>
    <recommendedName>
        <fullName evidence="5">Fbox domain containing protein</fullName>
    </recommendedName>
</protein>
<feature type="transmembrane region" description="Helical" evidence="2">
    <location>
        <begin position="303"/>
        <end position="326"/>
    </location>
</feature>
<dbReference type="GeneID" id="14921178"/>
<organism evidence="3 4">
    <name type="scientific">Acanthamoeba castellanii (strain ATCC 30010 / Neff)</name>
    <dbReference type="NCBI Taxonomy" id="1257118"/>
    <lineage>
        <taxon>Eukaryota</taxon>
        <taxon>Amoebozoa</taxon>
        <taxon>Discosea</taxon>
        <taxon>Longamoebia</taxon>
        <taxon>Centramoebida</taxon>
        <taxon>Acanthamoebidae</taxon>
        <taxon>Acanthamoeba</taxon>
    </lineage>
</organism>
<name>L8H6F2_ACACF</name>
<dbReference type="RefSeq" id="XP_004342522.1">
    <property type="nucleotide sequence ID" value="XM_004342473.1"/>
</dbReference>
<keyword evidence="2" id="KW-1133">Transmembrane helix</keyword>
<dbReference type="KEGG" id="acan:ACA1_184910"/>
<evidence type="ECO:0000313" key="3">
    <source>
        <dbReference type="EMBL" id="ELR20328.1"/>
    </source>
</evidence>
<reference evidence="3 4" key="1">
    <citation type="journal article" date="2013" name="Genome Biol.">
        <title>Genome of Acanthamoeba castellanii highlights extensive lateral gene transfer and early evolution of tyrosine kinase signaling.</title>
        <authorList>
            <person name="Clarke M."/>
            <person name="Lohan A.J."/>
            <person name="Liu B."/>
            <person name="Lagkouvardos I."/>
            <person name="Roy S."/>
            <person name="Zafar N."/>
            <person name="Bertelli C."/>
            <person name="Schilde C."/>
            <person name="Kianianmomeni A."/>
            <person name="Burglin T.R."/>
            <person name="Frech C."/>
            <person name="Turcotte B."/>
            <person name="Kopec K.O."/>
            <person name="Synnott J.M."/>
            <person name="Choo C."/>
            <person name="Paponov I."/>
            <person name="Finkler A."/>
            <person name="Soon Heng Tan C."/>
            <person name="Hutchins A.P."/>
            <person name="Weinmeier T."/>
            <person name="Rattei T."/>
            <person name="Chu J.S."/>
            <person name="Gimenez G."/>
            <person name="Irimia M."/>
            <person name="Rigden D.J."/>
            <person name="Fitzpatrick D.A."/>
            <person name="Lorenzo-Morales J."/>
            <person name="Bateman A."/>
            <person name="Chiu C.H."/>
            <person name="Tang P."/>
            <person name="Hegemann P."/>
            <person name="Fromm H."/>
            <person name="Raoult D."/>
            <person name="Greub G."/>
            <person name="Miranda-Saavedra D."/>
            <person name="Chen N."/>
            <person name="Nash P."/>
            <person name="Ginger M.L."/>
            <person name="Horn M."/>
            <person name="Schaap P."/>
            <person name="Caler L."/>
            <person name="Loftus B."/>
        </authorList>
    </citation>
    <scope>NUCLEOTIDE SEQUENCE [LARGE SCALE GENOMIC DNA]</scope>
    <source>
        <strain evidence="3 4">Neff</strain>
    </source>
</reference>
<dbReference type="Proteomes" id="UP000011083">
    <property type="component" value="Unassembled WGS sequence"/>
</dbReference>